<gene>
    <name evidence="1" type="ORF">IFM12276_11340</name>
</gene>
<evidence type="ECO:0000313" key="1">
    <source>
        <dbReference type="EMBL" id="BDT98105.1"/>
    </source>
</evidence>
<dbReference type="EMBL" id="AP026978">
    <property type="protein sequence ID" value="BDT98105.1"/>
    <property type="molecule type" value="Genomic_DNA"/>
</dbReference>
<protein>
    <submittedName>
        <fullName evidence="1">Uncharacterized protein</fullName>
    </submittedName>
</protein>
<keyword evidence="2" id="KW-1185">Reference proteome</keyword>
<name>A0ABM8CT18_9NOCA</name>
<organism evidence="1 2">
    <name type="scientific">Nocardia sputorum</name>
    <dbReference type="NCBI Taxonomy" id="2984338"/>
    <lineage>
        <taxon>Bacteria</taxon>
        <taxon>Bacillati</taxon>
        <taxon>Actinomycetota</taxon>
        <taxon>Actinomycetes</taxon>
        <taxon>Mycobacteriales</taxon>
        <taxon>Nocardiaceae</taxon>
        <taxon>Nocardia</taxon>
    </lineage>
</organism>
<proteinExistence type="predicted"/>
<dbReference type="RefSeq" id="WP_281878082.1">
    <property type="nucleotide sequence ID" value="NZ_AP026978.1"/>
</dbReference>
<dbReference type="Proteomes" id="UP001317870">
    <property type="component" value="Chromosome"/>
</dbReference>
<sequence>MKKVGIFEMPTRSEMRDPEAVKKRVAASNGGRDDAYGAYQLACLMAATEAEEDGSDDESCLSQFEDALPGWLSRLGLKLDVHAYGVCHMSDVDSTDRGDASSIYWTLSGFRDRSRIYEAIAFPSGTPAPSGSMMEQYDDWSQNAAAVAEEESTDSARFATFVDSMSRYLNSSGKNFPGTSFGYFNSAGSEIYTPSMEETGMLWSVAPLGSFDGHMYECVTALPK</sequence>
<evidence type="ECO:0000313" key="2">
    <source>
        <dbReference type="Proteomes" id="UP001317870"/>
    </source>
</evidence>
<reference evidence="1 2" key="1">
    <citation type="submission" date="2022-11" db="EMBL/GenBank/DDBJ databases">
        <title>Genome Sequencing of Nocardia sp. ON39_IFM12276 and assembly.</title>
        <authorList>
            <person name="Shimojima M."/>
            <person name="Toyokawa M."/>
            <person name="Uesaka K."/>
        </authorList>
    </citation>
    <scope>NUCLEOTIDE SEQUENCE [LARGE SCALE GENOMIC DNA]</scope>
    <source>
        <strain evidence="1 2">IFM 12276</strain>
    </source>
</reference>
<accession>A0ABM8CT18</accession>